<name>A0ABT1EVJ4_9PROT</name>
<accession>A0ABT1EVJ4</accession>
<gene>
    <name evidence="1" type="ORF">NKW54_15840</name>
</gene>
<reference evidence="1 2" key="1">
    <citation type="submission" date="2022-06" db="EMBL/GenBank/DDBJ databases">
        <title>Acetobacer genomes from food samples.</title>
        <authorList>
            <person name="Sombolestani A."/>
        </authorList>
    </citation>
    <scope>NUCLEOTIDE SEQUENCE [LARGE SCALE GENOMIC DNA]</scope>
    <source>
        <strain evidence="1 2">R-83281</strain>
    </source>
</reference>
<sequence>STIHVDAIHIWAVSAHSLLKQEWHKHFLTGTKPGHVQGQLDRIDSPTYEKTPECPFLSSCGFKSNLEIIRHTLKDFQ</sequence>
<keyword evidence="2" id="KW-1185">Reference proteome</keyword>
<organism evidence="1 2">
    <name type="scientific">Acetobacter cerevisiae</name>
    <dbReference type="NCBI Taxonomy" id="178900"/>
    <lineage>
        <taxon>Bacteria</taxon>
        <taxon>Pseudomonadati</taxon>
        <taxon>Pseudomonadota</taxon>
        <taxon>Alphaproteobacteria</taxon>
        <taxon>Acetobacterales</taxon>
        <taxon>Acetobacteraceae</taxon>
        <taxon>Acetobacter</taxon>
    </lineage>
</organism>
<dbReference type="Proteomes" id="UP001523543">
    <property type="component" value="Unassembled WGS sequence"/>
</dbReference>
<protein>
    <recommendedName>
        <fullName evidence="3">Transposase</fullName>
    </recommendedName>
</protein>
<feature type="non-terminal residue" evidence="1">
    <location>
        <position position="1"/>
    </location>
</feature>
<evidence type="ECO:0000313" key="1">
    <source>
        <dbReference type="EMBL" id="MCP1247376.1"/>
    </source>
</evidence>
<dbReference type="EMBL" id="JAMYZR010000109">
    <property type="protein sequence ID" value="MCP1247376.1"/>
    <property type="molecule type" value="Genomic_DNA"/>
</dbReference>
<evidence type="ECO:0008006" key="3">
    <source>
        <dbReference type="Google" id="ProtNLM"/>
    </source>
</evidence>
<proteinExistence type="predicted"/>
<dbReference type="RefSeq" id="WP_253563933.1">
    <property type="nucleotide sequence ID" value="NZ_JAMYZR010000109.1"/>
</dbReference>
<evidence type="ECO:0000313" key="2">
    <source>
        <dbReference type="Proteomes" id="UP001523543"/>
    </source>
</evidence>
<comment type="caution">
    <text evidence="1">The sequence shown here is derived from an EMBL/GenBank/DDBJ whole genome shotgun (WGS) entry which is preliminary data.</text>
</comment>